<protein>
    <recommendedName>
        <fullName evidence="4">MMS19 nucleotide excision repair protein</fullName>
    </recommendedName>
</protein>
<keyword evidence="4" id="KW-0206">Cytoskeleton</keyword>
<keyword evidence="4" id="KW-0963">Cytoplasm</keyword>
<dbReference type="GO" id="GO:0005819">
    <property type="term" value="C:spindle"/>
    <property type="evidence" value="ECO:0007669"/>
    <property type="project" value="UniProtKB-SubCell"/>
</dbReference>
<comment type="subunit">
    <text evidence="4">Component of the CIA complex.</text>
</comment>
<dbReference type="GO" id="GO:0097361">
    <property type="term" value="C:cytosolic [4Fe-4S] assembly targeting complex"/>
    <property type="evidence" value="ECO:0007669"/>
    <property type="project" value="UniProtKB-UniRule"/>
</dbReference>
<evidence type="ECO:0000313" key="9">
    <source>
        <dbReference type="WBParaSite" id="maker-uti_cns_0007468-snap-gene-0.4-mRNA-1"/>
    </source>
</evidence>
<dbReference type="Pfam" id="PF14500">
    <property type="entry name" value="MMS19_N"/>
    <property type="match status" value="1"/>
</dbReference>
<evidence type="ECO:0000259" key="6">
    <source>
        <dbReference type="Pfam" id="PF12460"/>
    </source>
</evidence>
<accession>A0A1I8HRN6</accession>
<dbReference type="SUPFAM" id="SSF48371">
    <property type="entry name" value="ARM repeat"/>
    <property type="match status" value="1"/>
</dbReference>
<evidence type="ECO:0000259" key="7">
    <source>
        <dbReference type="Pfam" id="PF14500"/>
    </source>
</evidence>
<dbReference type="Pfam" id="PF12460">
    <property type="entry name" value="MMS19_C"/>
    <property type="match status" value="1"/>
</dbReference>
<sequence>NSAASASPTCRRGGSAVTKSRLQPHRSRPLIFGSTGDSSRLHLVRLLLPLCGWPRLKEHCLASRHGRVGFRRAPSPGTWLKFGSRELIRVNFPDHLVRITREFRLKSRNFPGSASPGTWLKFGSRELIRVNFPDHLVRITREFRLKSRNFPGSASPGTWLKFGSRELIRVNFPDHLVRITREFRLKSRNFPGSASPGTWLKFGSRELIRVNFPDYLVRIAREFRLKSRNFPGSASPGTWLKFGSRELIRVNFPDQLVRITREFRLKSRNFPGSASPGTWLKFGSRELIRVNFPDQLVRITGEFRLNSRNLTRNIFTRNTTEIRVYTQNSIVFRVKNSGKSDRNSFPFPENFPDHISGFFSGTRGCSGPKKLIRAFTRKSIKNRARITKFRKKFRTSTRTAPGPVPRISDLVQFSHAPRHAAARCRHTIRHRAPPPCAAPRRRQANPCRTPSTKMAIGCNRCSCVNLSNAAAEAVFRSVTTELQVQTLNQMERMAVYQIFQLLLQNKLHFLKSINHDFVFGFVRTIDAEKDPRNLLIVFELFPLVVAEFDITRFSEDMFEVIACYFPVDFKPSASGSVTRDQLVELHSRCLSSTPIFGEFMVPLLLEKLASDLRSARLESFNLLRRAAPVYPAAVLLGYGQQLLAAFRRAMFRSAVSDEERRVALTAFAEVVARIARSDSDAGDDAESGREEFFRLLLKECRPNLRELDPNVMEATGRALESAVGVADATTRRQLVTGILPDILAGLADRKDSASKCGLLDILRRLLTASLSSYSPTSVSVELKAYLSGELESICAALYGLATAAAAESATPDSERLRLACLATMGRLCSEPGLASDEQRAGFAEHLLAELGGGRSGQQRQRLPGQPIRPIVCDYARRLAATNADEAASLINKGMLPLATEHSDFGVRADCLLLLGELCDLPESISEPLLGLLMRLCLEAGSTAEAAPTIKSRLDALCLATETSMASTNSRAREFVVGIWTSQFQQFLAAFRHYEAGGDLANAAFGCVQAFARALTAGDESTSVKSAVDWTAQQATEADFRRLHCALLFNLTPETARRHSVALLPSLASRYASDGSEFALQLYASLINKCLDYGRDPSMSPVEQIVLSDVNTLVANSNSERSAAFLAWCLKALLLSGSPLFVKLAGKTLDILRQSGEDQLAVQLAARLELLLKPCEIVLCTAAKATVGPLAGQKCLCLLLQPLLDDARQNKACLLAAISLAQTAPPELIVDYIDSLIPALMLHLRPSNSANAGLRAPILRLLETLASRQDALNAMAPRCLGDLLPRLLACLDPGADLDSRRTSARLLRRLATGGLPAAELLPHKPDVVSRLGAALNDPKRLARSDAAQARNAWFLIG</sequence>
<evidence type="ECO:0000256" key="4">
    <source>
        <dbReference type="RuleBase" id="RU367072"/>
    </source>
</evidence>
<dbReference type="GO" id="GO:0051604">
    <property type="term" value="P:protein maturation"/>
    <property type="evidence" value="ECO:0007669"/>
    <property type="project" value="UniProtKB-UniRule"/>
</dbReference>
<comment type="similarity">
    <text evidence="4">Belongs to the MET18/MMS19 family.</text>
</comment>
<feature type="domain" description="MMS19 N-terminal" evidence="7">
    <location>
        <begin position="463"/>
        <end position="651"/>
    </location>
</feature>
<reference evidence="9" key="1">
    <citation type="submission" date="2016-11" db="UniProtKB">
        <authorList>
            <consortium name="WormBaseParasite"/>
        </authorList>
    </citation>
    <scope>IDENTIFICATION</scope>
</reference>
<keyword evidence="8" id="KW-1185">Reference proteome</keyword>
<evidence type="ECO:0000256" key="1">
    <source>
        <dbReference type="ARBA" id="ARBA00004123"/>
    </source>
</evidence>
<keyword evidence="2" id="KW-0677">Repeat</keyword>
<keyword evidence="4" id="KW-0227">DNA damage</keyword>
<comment type="function">
    <text evidence="4">Key component of the cytosolic iron-sulfur protein assembly (CIA) complex, a multiprotein complex that mediates the incorporation of iron-sulfur cluster into apoproteins specifically involved in DNA metabolism and genomic integrity. In the CIA complex, MMS19 acts as an adapter between early-acting CIA components and a subset of cellular target iron-sulfur proteins.</text>
</comment>
<proteinExistence type="inferred from homology"/>
<dbReference type="Proteomes" id="UP000095280">
    <property type="component" value="Unplaced"/>
</dbReference>
<feature type="region of interest" description="Disordered" evidence="5">
    <location>
        <begin position="1"/>
        <end position="22"/>
    </location>
</feature>
<keyword evidence="4" id="KW-0234">DNA repair</keyword>
<organism evidence="8 9">
    <name type="scientific">Macrostomum lignano</name>
    <dbReference type="NCBI Taxonomy" id="282301"/>
    <lineage>
        <taxon>Eukaryota</taxon>
        <taxon>Metazoa</taxon>
        <taxon>Spiralia</taxon>
        <taxon>Lophotrochozoa</taxon>
        <taxon>Platyhelminthes</taxon>
        <taxon>Rhabditophora</taxon>
        <taxon>Macrostomorpha</taxon>
        <taxon>Macrostomida</taxon>
        <taxon>Macrostomidae</taxon>
        <taxon>Macrostomum</taxon>
    </lineage>
</organism>
<dbReference type="InterPro" id="IPR016024">
    <property type="entry name" value="ARM-type_fold"/>
</dbReference>
<dbReference type="InterPro" id="IPR029240">
    <property type="entry name" value="MMS19_N"/>
</dbReference>
<dbReference type="GO" id="GO:0006281">
    <property type="term" value="P:DNA repair"/>
    <property type="evidence" value="ECO:0007669"/>
    <property type="project" value="UniProtKB-UniRule"/>
</dbReference>
<dbReference type="PANTHER" id="PTHR12891">
    <property type="entry name" value="DNA REPAIR/TRANSCRIPTION PROTEIN MET18/MMS19"/>
    <property type="match status" value="1"/>
</dbReference>
<evidence type="ECO:0000256" key="5">
    <source>
        <dbReference type="SAM" id="MobiDB-lite"/>
    </source>
</evidence>
<keyword evidence="3 4" id="KW-0539">Nucleus</keyword>
<evidence type="ECO:0000313" key="8">
    <source>
        <dbReference type="Proteomes" id="UP000095280"/>
    </source>
</evidence>
<dbReference type="GO" id="GO:0016226">
    <property type="term" value="P:iron-sulfur cluster assembly"/>
    <property type="evidence" value="ECO:0007669"/>
    <property type="project" value="UniProtKB-UniRule"/>
</dbReference>
<dbReference type="PANTHER" id="PTHR12891:SF0">
    <property type="entry name" value="MMS19 NUCLEOTIDE EXCISION REPAIR PROTEIN HOMOLOG"/>
    <property type="match status" value="1"/>
</dbReference>
<comment type="subcellular location">
    <subcellularLocation>
        <location evidence="4">Cytoplasm</location>
        <location evidence="4">Cytoskeleton</location>
        <location evidence="4">Spindle</location>
    </subcellularLocation>
    <subcellularLocation>
        <location evidence="1 4">Nucleus</location>
    </subcellularLocation>
</comment>
<evidence type="ECO:0000256" key="3">
    <source>
        <dbReference type="ARBA" id="ARBA00023242"/>
    </source>
</evidence>
<dbReference type="GO" id="GO:0005634">
    <property type="term" value="C:nucleus"/>
    <property type="evidence" value="ECO:0007669"/>
    <property type="project" value="UniProtKB-SubCell"/>
</dbReference>
<dbReference type="InterPro" id="IPR039920">
    <property type="entry name" value="MMS19"/>
</dbReference>
<dbReference type="WBParaSite" id="maker-uti_cns_0007468-snap-gene-0.4-mRNA-1">
    <property type="protein sequence ID" value="maker-uti_cns_0007468-snap-gene-0.4-mRNA-1"/>
    <property type="gene ID" value="maker-uti_cns_0007468-snap-gene-0.4"/>
</dbReference>
<dbReference type="InterPro" id="IPR024687">
    <property type="entry name" value="MMS19_C"/>
</dbReference>
<name>A0A1I8HRN6_9PLAT</name>
<evidence type="ECO:0000256" key="2">
    <source>
        <dbReference type="ARBA" id="ARBA00022737"/>
    </source>
</evidence>
<feature type="domain" description="MMS19 C-terminal" evidence="6">
    <location>
        <begin position="1039"/>
        <end position="1293"/>
    </location>
</feature>